<feature type="domain" description="Glycosyl transferase family 1" evidence="2">
    <location>
        <begin position="186"/>
        <end position="327"/>
    </location>
</feature>
<dbReference type="CDD" id="cd03801">
    <property type="entry name" value="GT4_PimA-like"/>
    <property type="match status" value="1"/>
</dbReference>
<name>A0A9X0YQW1_9FLAO</name>
<dbReference type="Proteomes" id="UP001138672">
    <property type="component" value="Unassembled WGS sequence"/>
</dbReference>
<dbReference type="EMBL" id="JAGGJQ010000011">
    <property type="protein sequence ID" value="MBP1841343.1"/>
    <property type="molecule type" value="Genomic_DNA"/>
</dbReference>
<dbReference type="EMBL" id="JAUSUU010000010">
    <property type="protein sequence ID" value="MDQ0336735.1"/>
    <property type="molecule type" value="Genomic_DNA"/>
</dbReference>
<gene>
    <name evidence="3" type="ORF">J2Z56_003277</name>
    <name evidence="4" type="ORF">J2Z57_003189</name>
</gene>
<dbReference type="PANTHER" id="PTHR46401">
    <property type="entry name" value="GLYCOSYLTRANSFERASE WBBK-RELATED"/>
    <property type="match status" value="1"/>
</dbReference>
<accession>A0A9X0YQW1</accession>
<evidence type="ECO:0000256" key="1">
    <source>
        <dbReference type="ARBA" id="ARBA00022679"/>
    </source>
</evidence>
<sequence length="365" mass="42856">MNINILLSTIPISTKTIGSWNIMYAKLAKEKPKLLSHIIAPKSDDDFINTEYLPVNLLYSKYFSINKYLYNHNYLKYYNRIKKILNSTNEVIIVNIIDDVKLLINLHLILVRNGIRNRVRIIFHLHGYDIYLQGNKAYDCMDTLLVLTMAAYRFQINKRSDISCKVKQFYNGVDQNKFHIATTKKQQEIKNSLGLEEDKVYYLWLSQDRKKKGLHIILEAWKVFIEDKSNVELLIIGTKKYDEIDQVTYLGKIANELLPPYYQISTFYLFPTLFHEGHPLALTEALKSGCYCLVSDIEPLPEIMKYGEYGVMVDFPNNPSSWLKVMNKTYVSYNYEGNPFMLPSEVYNFDTWMCNMERVMEEELI</sequence>
<dbReference type="RefSeq" id="WP_057782187.1">
    <property type="nucleotide sequence ID" value="NZ_JAGGJQ010000011.1"/>
</dbReference>
<dbReference type="AlphaFoldDB" id="A0A9X0YQW1"/>
<comment type="caution">
    <text evidence="3">The sequence shown here is derived from an EMBL/GenBank/DDBJ whole genome shotgun (WGS) entry which is preliminary data.</text>
</comment>
<organism evidence="3 5">
    <name type="scientific">Formosa algae</name>
    <dbReference type="NCBI Taxonomy" id="225843"/>
    <lineage>
        <taxon>Bacteria</taxon>
        <taxon>Pseudomonadati</taxon>
        <taxon>Bacteroidota</taxon>
        <taxon>Flavobacteriia</taxon>
        <taxon>Flavobacteriales</taxon>
        <taxon>Flavobacteriaceae</taxon>
        <taxon>Formosa</taxon>
    </lineage>
</organism>
<dbReference type="SUPFAM" id="SSF53756">
    <property type="entry name" value="UDP-Glycosyltransferase/glycogen phosphorylase"/>
    <property type="match status" value="1"/>
</dbReference>
<dbReference type="Proteomes" id="UP001231587">
    <property type="component" value="Unassembled WGS sequence"/>
</dbReference>
<dbReference type="PANTHER" id="PTHR46401:SF2">
    <property type="entry name" value="GLYCOSYLTRANSFERASE WBBK-RELATED"/>
    <property type="match status" value="1"/>
</dbReference>
<evidence type="ECO:0000313" key="5">
    <source>
        <dbReference type="Proteomes" id="UP001138672"/>
    </source>
</evidence>
<dbReference type="GO" id="GO:0009103">
    <property type="term" value="P:lipopolysaccharide biosynthetic process"/>
    <property type="evidence" value="ECO:0007669"/>
    <property type="project" value="TreeGrafter"/>
</dbReference>
<evidence type="ECO:0000313" key="6">
    <source>
        <dbReference type="Proteomes" id="UP001231587"/>
    </source>
</evidence>
<keyword evidence="6" id="KW-1185">Reference proteome</keyword>
<evidence type="ECO:0000259" key="2">
    <source>
        <dbReference type="Pfam" id="PF00534"/>
    </source>
</evidence>
<evidence type="ECO:0000313" key="3">
    <source>
        <dbReference type="EMBL" id="MBP1841343.1"/>
    </source>
</evidence>
<keyword evidence="1" id="KW-0808">Transferase</keyword>
<reference evidence="3" key="1">
    <citation type="submission" date="2021-03" db="EMBL/GenBank/DDBJ databases">
        <title>Genomic Encyclopedia of Type Strains, Phase IV (KMG-IV): sequencing the most valuable type-strain genomes for metagenomic binning, comparative biology and taxonomic classification.</title>
        <authorList>
            <person name="Goeker M."/>
        </authorList>
    </citation>
    <scope>NUCLEOTIDE SEQUENCE</scope>
    <source>
        <strain evidence="3">DSM 15523</strain>
        <strain evidence="4 6">DSM 16476</strain>
    </source>
</reference>
<dbReference type="OrthoDB" id="9801573at2"/>
<protein>
    <submittedName>
        <fullName evidence="3">Glycosyltransferase involved in cell wall biosynthesis</fullName>
    </submittedName>
</protein>
<evidence type="ECO:0000313" key="4">
    <source>
        <dbReference type="EMBL" id="MDQ0336735.1"/>
    </source>
</evidence>
<dbReference type="InterPro" id="IPR001296">
    <property type="entry name" value="Glyco_trans_1"/>
</dbReference>
<dbReference type="Gene3D" id="3.40.50.2000">
    <property type="entry name" value="Glycogen Phosphorylase B"/>
    <property type="match status" value="2"/>
</dbReference>
<proteinExistence type="predicted"/>
<dbReference type="GO" id="GO:0016757">
    <property type="term" value="F:glycosyltransferase activity"/>
    <property type="evidence" value="ECO:0007669"/>
    <property type="project" value="InterPro"/>
</dbReference>
<dbReference type="Pfam" id="PF00534">
    <property type="entry name" value="Glycos_transf_1"/>
    <property type="match status" value="1"/>
</dbReference>